<protein>
    <submittedName>
        <fullName evidence="2">Glutamate rich 4</fullName>
    </submittedName>
</protein>
<dbReference type="Ensembl" id="ENSSSCT00000043853.1">
    <property type="protein sequence ID" value="ENSSSCP00000052766.1"/>
    <property type="gene ID" value="ENSSSCG00000040022.1"/>
</dbReference>
<reference evidence="2" key="2">
    <citation type="journal article" date="2020" name="Gigascience">
        <title>An improved pig reference genome sequence to enable pig genetics and genomics research.</title>
        <authorList>
            <person name="Warr A."/>
            <person name="Affara N."/>
            <person name="Aken B."/>
            <person name="Beiki H."/>
            <person name="Bickhart D.M."/>
            <person name="Billis K."/>
            <person name="Chow W."/>
            <person name="Eory L."/>
            <person name="Finlayson H.A."/>
            <person name="Flicek P."/>
            <person name="Giron C.G."/>
            <person name="Griffin D.K."/>
            <person name="Hall R."/>
            <person name="Hannum G."/>
            <person name="Hourlier T."/>
            <person name="Howe K."/>
            <person name="Hume D.A."/>
            <person name="Izuogu O."/>
            <person name="Kim K."/>
            <person name="Koren S."/>
            <person name="Liu H."/>
            <person name="Manchanda N."/>
            <person name="Martin F.J."/>
            <person name="Nonneman D.J."/>
            <person name="O'Connor R.E."/>
            <person name="Phillippy A.M."/>
            <person name="Rohrer G.A."/>
            <person name="Rosen B.D."/>
            <person name="Rund L.A."/>
            <person name="Sargent C.A."/>
            <person name="Schook L.B."/>
            <person name="Schroeder S.G."/>
            <person name="Schwartz A.S."/>
            <person name="Skinner B.M."/>
            <person name="Talbot R."/>
            <person name="Tseng E."/>
            <person name="Tuggle C.K."/>
            <person name="Watson M."/>
            <person name="Smith T.P.L."/>
            <person name="Archibald A.L."/>
        </authorList>
    </citation>
    <scope>NUCLEOTIDE SEQUENCE [LARGE SCALE GENOMIC DNA]</scope>
    <source>
        <strain evidence="2">Duroc</strain>
    </source>
</reference>
<feature type="region of interest" description="Disordered" evidence="1">
    <location>
        <begin position="100"/>
        <end position="137"/>
    </location>
</feature>
<dbReference type="Proteomes" id="UP000008227">
    <property type="component" value="Chromosome 6"/>
</dbReference>
<dbReference type="FunCoup" id="A0A287B8B3">
    <property type="interactions" value="163"/>
</dbReference>
<reference evidence="2" key="4">
    <citation type="submission" date="2025-09" db="UniProtKB">
        <authorList>
            <consortium name="Ensembl"/>
        </authorList>
    </citation>
    <scope>IDENTIFICATION</scope>
</reference>
<dbReference type="AlphaFoldDB" id="A0A287B8B3"/>
<proteinExistence type="predicted"/>
<dbReference type="InterPro" id="IPR029202">
    <property type="entry name" value="DUF4530"/>
</dbReference>
<evidence type="ECO:0000313" key="2">
    <source>
        <dbReference type="Ensembl" id="ENSSSCP00000052766.1"/>
    </source>
</evidence>
<dbReference type="GeneTree" id="ENSGT00390000006319"/>
<gene>
    <name evidence="2 4" type="primary">ERICH4</name>
</gene>
<evidence type="ECO:0000313" key="4">
    <source>
        <dbReference type="VGNC" id="VGNC:87773"/>
    </source>
</evidence>
<dbReference type="eggNOG" id="ENOG502RWFY">
    <property type="taxonomic scope" value="Eukaryota"/>
</dbReference>
<reference evidence="2" key="3">
    <citation type="submission" date="2025-08" db="UniProtKB">
        <authorList>
            <consortium name="Ensembl"/>
        </authorList>
    </citation>
    <scope>IDENTIFICATION</scope>
</reference>
<dbReference type="PANTHER" id="PTHR36879:SF1">
    <property type="entry name" value="GLUTAMATE-RICH PROTEIN 4"/>
    <property type="match status" value="1"/>
</dbReference>
<feature type="compositionally biased region" description="Acidic residues" evidence="1">
    <location>
        <begin position="100"/>
        <end position="112"/>
    </location>
</feature>
<dbReference type="VGNC" id="VGNC:87773">
    <property type="gene designation" value="ERICH4"/>
</dbReference>
<dbReference type="Pfam" id="PF15039">
    <property type="entry name" value="DUF4530"/>
    <property type="match status" value="1"/>
</dbReference>
<name>A0A287B8B3_PIG</name>
<dbReference type="InParanoid" id="A0A287B8B3"/>
<keyword evidence="3" id="KW-1185">Reference proteome</keyword>
<evidence type="ECO:0000313" key="3">
    <source>
        <dbReference type="Proteomes" id="UP000008227"/>
    </source>
</evidence>
<dbReference type="Bgee" id="ENSSSCG00000040022">
    <property type="expression patterns" value="Expressed in duodenum and 17 other cell types or tissues"/>
</dbReference>
<accession>A0A287B8B3</accession>
<evidence type="ECO:0000256" key="1">
    <source>
        <dbReference type="SAM" id="MobiDB-lite"/>
    </source>
</evidence>
<dbReference type="PANTHER" id="PTHR36879">
    <property type="entry name" value="GLUTAMATE-RICH PROTEIN 4"/>
    <property type="match status" value="1"/>
</dbReference>
<reference evidence="3" key="1">
    <citation type="submission" date="2009-11" db="EMBL/GenBank/DDBJ databases">
        <authorList>
            <consortium name="Porcine genome sequencing project"/>
        </authorList>
    </citation>
    <scope>NUCLEOTIDE SEQUENCE [LARGE SCALE GENOMIC DNA]</scope>
    <source>
        <strain evidence="3">Duroc</strain>
    </source>
</reference>
<dbReference type="OMA" id="LWIWQEL"/>
<organism evidence="2 3">
    <name type="scientific">Sus scrofa</name>
    <name type="common">Pig</name>
    <dbReference type="NCBI Taxonomy" id="9823"/>
    <lineage>
        <taxon>Eukaryota</taxon>
        <taxon>Metazoa</taxon>
        <taxon>Chordata</taxon>
        <taxon>Craniata</taxon>
        <taxon>Vertebrata</taxon>
        <taxon>Euteleostomi</taxon>
        <taxon>Mammalia</taxon>
        <taxon>Eutheria</taxon>
        <taxon>Laurasiatheria</taxon>
        <taxon>Artiodactyla</taxon>
        <taxon>Suina</taxon>
        <taxon>Suidae</taxon>
        <taxon>Sus</taxon>
    </lineage>
</organism>
<dbReference type="PaxDb" id="9823-ENSSSCP00000026159"/>
<sequence>MLLAPLLRDYGAVEAAEAGWIGAPELGLPPRALRGVPPVERVGQTLSSPGADTGSARERLLWIWEELGNLRRVDAQLLGQLCSLGLEMGVLREELGALLEEEAEESSEEEDRELERKQEGASSPVPGHRLPDFEMTI</sequence>